<sequence length="112" mass="12296">MRSTTPVQTARGADRPRLARSVRLRFDPARGRHVLLTPEAVTVLNGTGAAVLELCDGRRTLDEIGTVLRGRYGSVDDDEVRAFVDRLTARRWLEIGDAEAGRGQRRGQAGRG</sequence>
<comment type="pathway">
    <text evidence="1">Cofactor biosynthesis; pyrroloquinoline quinone biosynthesis.</text>
</comment>
<dbReference type="EMBL" id="FRDM01000002">
    <property type="protein sequence ID" value="SHN56859.1"/>
    <property type="molecule type" value="Genomic_DNA"/>
</dbReference>
<evidence type="ECO:0000256" key="2">
    <source>
        <dbReference type="ARBA" id="ARBA00011741"/>
    </source>
</evidence>
<organism evidence="4 5">
    <name type="scientific">Geodermatophilus obscurus</name>
    <dbReference type="NCBI Taxonomy" id="1861"/>
    <lineage>
        <taxon>Bacteria</taxon>
        <taxon>Bacillati</taxon>
        <taxon>Actinomycetota</taxon>
        <taxon>Actinomycetes</taxon>
        <taxon>Geodermatophilales</taxon>
        <taxon>Geodermatophilaceae</taxon>
        <taxon>Geodermatophilus</taxon>
    </lineage>
</organism>
<reference evidence="4 5" key="1">
    <citation type="submission" date="2016-12" db="EMBL/GenBank/DDBJ databases">
        <authorList>
            <person name="Song W.-J."/>
            <person name="Kurnit D.M."/>
        </authorList>
    </citation>
    <scope>NUCLEOTIDE SEQUENCE [LARGE SCALE GENOMIC DNA]</scope>
    <source>
        <strain evidence="4 5">DSM 43162</strain>
    </source>
</reference>
<evidence type="ECO:0000313" key="4">
    <source>
        <dbReference type="EMBL" id="SHN56859.1"/>
    </source>
</evidence>
<proteinExistence type="predicted"/>
<dbReference type="Proteomes" id="UP000184428">
    <property type="component" value="Unassembled WGS sequence"/>
</dbReference>
<dbReference type="GO" id="GO:0048038">
    <property type="term" value="F:quinone binding"/>
    <property type="evidence" value="ECO:0007669"/>
    <property type="project" value="InterPro"/>
</dbReference>
<accession>A0A1M7SED8</accession>
<evidence type="ECO:0000256" key="3">
    <source>
        <dbReference type="ARBA" id="ARBA00022905"/>
    </source>
</evidence>
<dbReference type="NCBIfam" id="TIGR03859">
    <property type="entry name" value="PQQ_PqqD"/>
    <property type="match status" value="1"/>
</dbReference>
<dbReference type="UniPathway" id="UPA00539"/>
<protein>
    <submittedName>
        <fullName evidence="4">Pyrroloquinoline quinone biosynthesis protein D</fullName>
    </submittedName>
</protein>
<name>A0A1M7SED8_9ACTN</name>
<evidence type="ECO:0000256" key="1">
    <source>
        <dbReference type="ARBA" id="ARBA00004886"/>
    </source>
</evidence>
<dbReference type="Gene3D" id="1.10.10.1150">
    <property type="entry name" value="Coenzyme PQQ synthesis protein D (PqqD)"/>
    <property type="match status" value="1"/>
</dbReference>
<dbReference type="Pfam" id="PF05402">
    <property type="entry name" value="PqqD"/>
    <property type="match status" value="1"/>
</dbReference>
<keyword evidence="3" id="KW-0884">PQQ biosynthesis</keyword>
<dbReference type="OrthoDB" id="7995890at2"/>
<dbReference type="InterPro" id="IPR041881">
    <property type="entry name" value="PqqD_sf"/>
</dbReference>
<dbReference type="InterPro" id="IPR008792">
    <property type="entry name" value="PQQD"/>
</dbReference>
<comment type="subunit">
    <text evidence="2">Monomer. Interacts with PqqE.</text>
</comment>
<evidence type="ECO:0000313" key="5">
    <source>
        <dbReference type="Proteomes" id="UP000184428"/>
    </source>
</evidence>
<gene>
    <name evidence="4" type="ORF">SAMN05660350_00728</name>
</gene>
<dbReference type="GO" id="GO:0018189">
    <property type="term" value="P:pyrroloquinoline quinone biosynthetic process"/>
    <property type="evidence" value="ECO:0007669"/>
    <property type="project" value="UniProtKB-UniPathway"/>
</dbReference>
<dbReference type="AlphaFoldDB" id="A0A1M7SED8"/>
<dbReference type="InterPro" id="IPR022479">
    <property type="entry name" value="PqqD_bac"/>
</dbReference>